<accession>A0A3S5CSF3</accession>
<evidence type="ECO:0000313" key="3">
    <source>
        <dbReference type="Proteomes" id="UP000784294"/>
    </source>
</evidence>
<name>A0A3S5CSF3_9PLAT</name>
<gene>
    <name evidence="2" type="ORF">PXEA_LOCUS26182</name>
</gene>
<dbReference type="EMBL" id="CAAALY010244584">
    <property type="protein sequence ID" value="VEL32742.1"/>
    <property type="molecule type" value="Genomic_DNA"/>
</dbReference>
<feature type="region of interest" description="Disordered" evidence="1">
    <location>
        <begin position="117"/>
        <end position="138"/>
    </location>
</feature>
<keyword evidence="3" id="KW-1185">Reference proteome</keyword>
<evidence type="ECO:0000256" key="1">
    <source>
        <dbReference type="SAM" id="MobiDB-lite"/>
    </source>
</evidence>
<reference evidence="2" key="1">
    <citation type="submission" date="2018-11" db="EMBL/GenBank/DDBJ databases">
        <authorList>
            <consortium name="Pathogen Informatics"/>
        </authorList>
    </citation>
    <scope>NUCLEOTIDE SEQUENCE</scope>
</reference>
<proteinExistence type="predicted"/>
<comment type="caution">
    <text evidence="2">The sequence shown here is derived from an EMBL/GenBank/DDBJ whole genome shotgun (WGS) entry which is preliminary data.</text>
</comment>
<evidence type="ECO:0000313" key="2">
    <source>
        <dbReference type="EMBL" id="VEL32742.1"/>
    </source>
</evidence>
<dbReference type="AlphaFoldDB" id="A0A3S5CSF3"/>
<sequence>MAPYPKYDYSYRPCEEAAAPWAAAAHSLGITGLSDNFAYCLSKLEENKNRARPANGIRLRPCEEAAAPWGAAAHSLGITGLSDNFVNCLSRLEENKNRVRPANGIRLVLGSTANRRKRDHDEEYGGEGFSSIKRRLCQ</sequence>
<dbReference type="Proteomes" id="UP000784294">
    <property type="component" value="Unassembled WGS sequence"/>
</dbReference>
<organism evidence="2 3">
    <name type="scientific">Protopolystoma xenopodis</name>
    <dbReference type="NCBI Taxonomy" id="117903"/>
    <lineage>
        <taxon>Eukaryota</taxon>
        <taxon>Metazoa</taxon>
        <taxon>Spiralia</taxon>
        <taxon>Lophotrochozoa</taxon>
        <taxon>Platyhelminthes</taxon>
        <taxon>Monogenea</taxon>
        <taxon>Polyopisthocotylea</taxon>
        <taxon>Polystomatidea</taxon>
        <taxon>Polystomatidae</taxon>
        <taxon>Protopolystoma</taxon>
    </lineage>
</organism>
<protein>
    <submittedName>
        <fullName evidence="2">Uncharacterized protein</fullName>
    </submittedName>
</protein>